<comment type="subcellular location">
    <subcellularLocation>
        <location evidence="1">Membrane</location>
        <topology evidence="1">Multi-pass membrane protein</topology>
    </subcellularLocation>
</comment>
<keyword evidence="6 7" id="KW-0472">Membrane</keyword>
<dbReference type="InterPro" id="IPR032880">
    <property type="entry name" value="CSC1/OSCA1-like_N"/>
</dbReference>
<proteinExistence type="inferred from homology"/>
<feature type="transmembrane region" description="Helical" evidence="7">
    <location>
        <begin position="160"/>
        <end position="180"/>
    </location>
</feature>
<evidence type="ECO:0000259" key="9">
    <source>
        <dbReference type="Pfam" id="PF13967"/>
    </source>
</evidence>
<evidence type="ECO:0000259" key="10">
    <source>
        <dbReference type="Pfam" id="PF14703"/>
    </source>
</evidence>
<keyword evidence="5 7" id="KW-1133">Transmembrane helix</keyword>
<feature type="domain" description="CSC1/OSCA1-like 7TM region" evidence="8">
    <location>
        <begin position="408"/>
        <end position="676"/>
    </location>
</feature>
<dbReference type="Pfam" id="PF02714">
    <property type="entry name" value="RSN1_7TM"/>
    <property type="match status" value="1"/>
</dbReference>
<accession>A0A2U1JDX2</accession>
<keyword evidence="3" id="KW-0813">Transport</keyword>
<gene>
    <name evidence="11" type="ORF">BB558_000537</name>
</gene>
<protein>
    <recommendedName>
        <fullName evidence="13">CSC1/OSCA1-like 7TM region domain-containing protein</fullName>
    </recommendedName>
</protein>
<feature type="transmembrane region" description="Helical" evidence="7">
    <location>
        <begin position="675"/>
        <end position="703"/>
    </location>
</feature>
<dbReference type="InterPro" id="IPR003864">
    <property type="entry name" value="CSC1/OSCA1-like_7TM"/>
</dbReference>
<evidence type="ECO:0000256" key="1">
    <source>
        <dbReference type="ARBA" id="ARBA00004141"/>
    </source>
</evidence>
<dbReference type="PANTHER" id="PTHR13018:SF139">
    <property type="entry name" value="PHOSPHATE METABOLISM PROTEIN 7"/>
    <property type="match status" value="1"/>
</dbReference>
<evidence type="ECO:0000313" key="11">
    <source>
        <dbReference type="EMBL" id="PWA03296.1"/>
    </source>
</evidence>
<sequence>MSTTSISSNNGVIINTEAEISFDAFGNTLLIYASVAVIFILAFCVARIKVKRVYSPRTYAINERKKVPVLKNGLFSWVLPTLNITEDDILKKTNLDSYMILRTVKFLMMYFFIASVFSCAIILPINMISGSKIAKNSSLSLGQKDISILSLKNIETANPIMWVHFIFYIASVVVVLAILVKEITKFIKLRQKELLNSKFYEKEKAYTIMLSGVKDSLLDESKIYDIFSTLPGKVEKVTINIDATELEAIVKERDEIVNKLESILTEYTVKCRKVYDKQKKAEMKLQPSLNVITTLEPPPLPTHRIRTSKSIKSYLNAQEIDSIDFYSNKLVELNKKITEFKNTKISTLKKKSSVFITFSEQISAHLAAQSLVYHDILSIGYKVSDTDHRDVIWTNLNMSSFFKRLRLWISGIAIATIAILWIPICFGIISLVNIKQVRAVLELDSGRFKILDKISASIAPLLINILLILIPFIIKFLVGIEGKPRKSDVKFEVCRRYFLFLIYAAFIVPQFSSIFFQLADYFMATDKTKNFNSLLEDVNSIATSSSSYFVSFVLLKMFIGTSSLILMGPPLFIRSIKPFFFATSPRKRYLAEQPVGYDWQTLIPQHFLVFLVGFSYSAISPVINVFCFFYFMLSYYIYHYQFMYIYDDTKFNLGGSSFKSVIQQTFTCLYYAESIWLIMMVVNLSVTPGSIIRTASAVIVIFITNHFDKRISRDSRQYLDFLPLSLANVDSDFENDPKYNFDLNSKSPKGITSGFKNIFSKKTGSKSKSESKLFPKSPAIYTEFDFGDSDSSIRSESLKYRENRSGKSKDPTKYSGLDCIDEKMNIKDSDNEIKSRIDPNNYEDRFDIDYENDFKDSKNKTSNYLINQNMGSFKHPALLAEGYSFLWIPQDDTGLCDDVIAKLNVIGLDYFSIVTKGAYIDKRRKVAIDFDFNFDEHETFANNRTPQMK</sequence>
<evidence type="ECO:0000256" key="2">
    <source>
        <dbReference type="ARBA" id="ARBA00007779"/>
    </source>
</evidence>
<evidence type="ECO:0008006" key="13">
    <source>
        <dbReference type="Google" id="ProtNLM"/>
    </source>
</evidence>
<dbReference type="Proteomes" id="UP000245591">
    <property type="component" value="Unassembled WGS sequence"/>
</dbReference>
<feature type="domain" description="CSC1/OSCA1-like N-terminal transmembrane" evidence="9">
    <location>
        <begin position="25"/>
        <end position="182"/>
    </location>
</feature>
<dbReference type="GO" id="GO:0005886">
    <property type="term" value="C:plasma membrane"/>
    <property type="evidence" value="ECO:0007669"/>
    <property type="project" value="TreeGrafter"/>
</dbReference>
<feature type="transmembrane region" description="Helical" evidence="7">
    <location>
        <begin position="454"/>
        <end position="478"/>
    </location>
</feature>
<feature type="transmembrane region" description="Helical" evidence="7">
    <location>
        <begin position="498"/>
        <end position="519"/>
    </location>
</feature>
<dbReference type="AlphaFoldDB" id="A0A2U1JDX2"/>
<evidence type="ECO:0000259" key="8">
    <source>
        <dbReference type="Pfam" id="PF02714"/>
    </source>
</evidence>
<organism evidence="11 12">
    <name type="scientific">Smittium angustum</name>
    <dbReference type="NCBI Taxonomy" id="133377"/>
    <lineage>
        <taxon>Eukaryota</taxon>
        <taxon>Fungi</taxon>
        <taxon>Fungi incertae sedis</taxon>
        <taxon>Zoopagomycota</taxon>
        <taxon>Kickxellomycotina</taxon>
        <taxon>Harpellomycetes</taxon>
        <taxon>Harpellales</taxon>
        <taxon>Legeriomycetaceae</taxon>
        <taxon>Smittium</taxon>
    </lineage>
</organism>
<feature type="transmembrane region" description="Helical" evidence="7">
    <location>
        <begin position="548"/>
        <end position="567"/>
    </location>
</feature>
<comment type="similarity">
    <text evidence="2">Belongs to the CSC1 (TC 1.A.17) family.</text>
</comment>
<feature type="domain" description="CSC1/OSCA1-like cytosolic" evidence="10">
    <location>
        <begin position="205"/>
        <end position="395"/>
    </location>
</feature>
<evidence type="ECO:0000313" key="12">
    <source>
        <dbReference type="Proteomes" id="UP000245591"/>
    </source>
</evidence>
<reference evidence="11 12" key="1">
    <citation type="journal article" date="2018" name="MBio">
        <title>Comparative Genomics Reveals the Core Gene Toolbox for the Fungus-Insect Symbiosis.</title>
        <authorList>
            <person name="Wang Y."/>
            <person name="Stata M."/>
            <person name="Wang W."/>
            <person name="Stajich J.E."/>
            <person name="White M.M."/>
            <person name="Moncalvo J.M."/>
        </authorList>
    </citation>
    <scope>NUCLEOTIDE SEQUENCE [LARGE SCALE GENOMIC DNA]</scope>
    <source>
        <strain evidence="11 12">AUS-126-30</strain>
    </source>
</reference>
<evidence type="ECO:0000256" key="4">
    <source>
        <dbReference type="ARBA" id="ARBA00022692"/>
    </source>
</evidence>
<comment type="caution">
    <text evidence="11">The sequence shown here is derived from an EMBL/GenBank/DDBJ whole genome shotgun (WGS) entry which is preliminary data.</text>
</comment>
<dbReference type="Pfam" id="PF13967">
    <property type="entry name" value="RSN1_TM"/>
    <property type="match status" value="1"/>
</dbReference>
<keyword evidence="4 7" id="KW-0812">Transmembrane</keyword>
<dbReference type="PANTHER" id="PTHR13018">
    <property type="entry name" value="PROBABLE MEMBRANE PROTEIN DUF221-RELATED"/>
    <property type="match status" value="1"/>
</dbReference>
<feature type="transmembrane region" description="Helical" evidence="7">
    <location>
        <begin position="107"/>
        <end position="128"/>
    </location>
</feature>
<feature type="transmembrane region" description="Helical" evidence="7">
    <location>
        <begin position="29"/>
        <end position="48"/>
    </location>
</feature>
<evidence type="ECO:0000256" key="6">
    <source>
        <dbReference type="ARBA" id="ARBA00023136"/>
    </source>
</evidence>
<evidence type="ECO:0000256" key="3">
    <source>
        <dbReference type="ARBA" id="ARBA00022448"/>
    </source>
</evidence>
<keyword evidence="12" id="KW-1185">Reference proteome</keyword>
<dbReference type="InterPro" id="IPR027815">
    <property type="entry name" value="CSC1/OSCA1-like_cyt"/>
</dbReference>
<feature type="transmembrane region" description="Helical" evidence="7">
    <location>
        <begin position="607"/>
        <end position="638"/>
    </location>
</feature>
<feature type="transmembrane region" description="Helical" evidence="7">
    <location>
        <begin position="407"/>
        <end position="434"/>
    </location>
</feature>
<dbReference type="InterPro" id="IPR045122">
    <property type="entry name" value="Csc1-like"/>
</dbReference>
<dbReference type="GO" id="GO:0005227">
    <property type="term" value="F:calcium-activated cation channel activity"/>
    <property type="evidence" value="ECO:0007669"/>
    <property type="project" value="InterPro"/>
</dbReference>
<dbReference type="Pfam" id="PF14703">
    <property type="entry name" value="PHM7_cyt"/>
    <property type="match status" value="1"/>
</dbReference>
<name>A0A2U1JDX2_SMIAN</name>
<evidence type="ECO:0000256" key="5">
    <source>
        <dbReference type="ARBA" id="ARBA00022989"/>
    </source>
</evidence>
<dbReference type="EMBL" id="MBFU01000023">
    <property type="protein sequence ID" value="PWA03296.1"/>
    <property type="molecule type" value="Genomic_DNA"/>
</dbReference>
<evidence type="ECO:0000256" key="7">
    <source>
        <dbReference type="SAM" id="Phobius"/>
    </source>
</evidence>